<keyword evidence="3" id="KW-1185">Reference proteome</keyword>
<dbReference type="Proteomes" id="UP000546970">
    <property type="component" value="Unassembled WGS sequence"/>
</dbReference>
<name>A0A7X9UCK3_9ACTN</name>
<protein>
    <submittedName>
        <fullName evidence="2">DUF1351 domain-containing protein</fullName>
    </submittedName>
</protein>
<dbReference type="AlphaFoldDB" id="A0A7X9UCK3"/>
<dbReference type="RefSeq" id="WP_169277333.1">
    <property type="nucleotide sequence ID" value="NZ_JABBCP010000002.1"/>
</dbReference>
<feature type="region of interest" description="Disordered" evidence="1">
    <location>
        <begin position="225"/>
        <end position="273"/>
    </location>
</feature>
<gene>
    <name evidence="2" type="ORF">HF320_05115</name>
</gene>
<dbReference type="Pfam" id="PF07083">
    <property type="entry name" value="DUF1351"/>
    <property type="match status" value="1"/>
</dbReference>
<proteinExistence type="predicted"/>
<comment type="caution">
    <text evidence="2">The sequence shown here is derived from an EMBL/GenBank/DDBJ whole genome shotgun (WGS) entry which is preliminary data.</text>
</comment>
<evidence type="ECO:0000313" key="2">
    <source>
        <dbReference type="EMBL" id="NMF55707.1"/>
    </source>
</evidence>
<dbReference type="InterPro" id="IPR009785">
    <property type="entry name" value="Prophage_Lj928_Orf309"/>
</dbReference>
<reference evidence="2 3" key="1">
    <citation type="submission" date="2020-04" db="EMBL/GenBank/DDBJ databases">
        <title>Collinsella sp. KGMB02528 nov., an anaerobic actinobacterium isolated from human feces.</title>
        <authorList>
            <person name="Han K.-I."/>
            <person name="Eom M.K."/>
            <person name="Kim J.-S."/>
            <person name="Lee K.C."/>
            <person name="Suh M.K."/>
            <person name="Park S.-H."/>
            <person name="Lee J.H."/>
            <person name="Kang S.W."/>
            <person name="Park J.-E."/>
            <person name="Oh B.S."/>
            <person name="Yu S.Y."/>
            <person name="Choi S.-H."/>
            <person name="Lee D.H."/>
            <person name="Yoon H."/>
            <person name="Kim B.-Y."/>
            <person name="Lee J.H."/>
            <person name="Lee J.-S."/>
        </authorList>
    </citation>
    <scope>NUCLEOTIDE SEQUENCE [LARGE SCALE GENOMIC DNA]</scope>
    <source>
        <strain evidence="2 3">KGMB02528</strain>
    </source>
</reference>
<evidence type="ECO:0000313" key="3">
    <source>
        <dbReference type="Proteomes" id="UP000546970"/>
    </source>
</evidence>
<feature type="compositionally biased region" description="Pro residues" evidence="1">
    <location>
        <begin position="244"/>
        <end position="273"/>
    </location>
</feature>
<evidence type="ECO:0000256" key="1">
    <source>
        <dbReference type="SAM" id="MobiDB-lite"/>
    </source>
</evidence>
<accession>A0A7X9UCK3</accession>
<organism evidence="2 3">
    <name type="scientific">Collinsella acetigenes</name>
    <dbReference type="NCBI Taxonomy" id="2713419"/>
    <lineage>
        <taxon>Bacteria</taxon>
        <taxon>Bacillati</taxon>
        <taxon>Actinomycetota</taxon>
        <taxon>Coriobacteriia</taxon>
        <taxon>Coriobacteriales</taxon>
        <taxon>Coriobacteriaceae</taxon>
        <taxon>Collinsella</taxon>
    </lineage>
</organism>
<sequence length="323" mass="35297">MGTEKKAGAVEERSLSVTYTPSVIQANFDALEERVRAVVADYEGAVYDLASADAVREAKHDRSYLNGLKKEIEERRKAVKREYSKPLDAFEKRCRQITAIIDEAADGIKAQLDRAEEERRARAYAKLQEHYEEFAGLLAPVVPYGRLHEPQWLNKTFGEVKAYEALEAKVSKLAGDWEMLKSQFEGEPFYAEAERELFATLDLGAALAAARKAAEENARIAELKAAMAPEPEPEPEPESEPTAEPEPMPAPAPMPAQQPAPVAAPAPVPAPVAPSGPATPCVMVIDSATTEQMRSIGSFAGSIGVTGVFKRGTLQQAYERTIR</sequence>
<dbReference type="EMBL" id="JABBCP010000002">
    <property type="protein sequence ID" value="NMF55707.1"/>
    <property type="molecule type" value="Genomic_DNA"/>
</dbReference>
<feature type="compositionally biased region" description="Acidic residues" evidence="1">
    <location>
        <begin position="231"/>
        <end position="243"/>
    </location>
</feature>